<dbReference type="InterPro" id="IPR025737">
    <property type="entry name" value="FApF"/>
</dbReference>
<dbReference type="AlphaFoldDB" id="A0A1E3X7Y8"/>
<evidence type="ECO:0008006" key="4">
    <source>
        <dbReference type="Google" id="ProtNLM"/>
    </source>
</evidence>
<name>A0A1E3X7Y8_9BACT</name>
<comment type="caution">
    <text evidence="2">The sequence shown here is derived from an EMBL/GenBank/DDBJ whole genome shotgun (WGS) entry which is preliminary data.</text>
</comment>
<reference evidence="2 3" key="1">
    <citation type="submission" date="2016-07" db="EMBL/GenBank/DDBJ databases">
        <title>Draft genome of Scalindua rubra, obtained from a brine-seawater interface in the Red Sea, sheds light on salt adaptation in anammox bacteria.</title>
        <authorList>
            <person name="Speth D.R."/>
            <person name="Lagkouvardos I."/>
            <person name="Wang Y."/>
            <person name="Qian P.-Y."/>
            <person name="Dutilh B.E."/>
            <person name="Jetten M.S."/>
        </authorList>
    </citation>
    <scope>NUCLEOTIDE SEQUENCE [LARGE SCALE GENOMIC DNA]</scope>
    <source>
        <strain evidence="2">BSI-1</strain>
    </source>
</reference>
<gene>
    <name evidence="2" type="ORF">SCARUB_03143</name>
</gene>
<feature type="transmembrane region" description="Helical" evidence="1">
    <location>
        <begin position="29"/>
        <end position="47"/>
    </location>
</feature>
<evidence type="ECO:0000256" key="1">
    <source>
        <dbReference type="SAM" id="Phobius"/>
    </source>
</evidence>
<dbReference type="EMBL" id="MAYW01000097">
    <property type="protein sequence ID" value="ODS31746.1"/>
    <property type="molecule type" value="Genomic_DNA"/>
</dbReference>
<keyword evidence="1" id="KW-1133">Transmembrane helix</keyword>
<dbReference type="Pfam" id="PF13557">
    <property type="entry name" value="Phenol_MetA_deg"/>
    <property type="match status" value="1"/>
</dbReference>
<protein>
    <recommendedName>
        <fullName evidence="4">Transporter</fullName>
    </recommendedName>
</protein>
<sequence length="304" mass="34707">MEATSNAKLTYPECNSVNYVEMLTSVCQSLFFMICLIICFLITTFIFTSNSTFAHEPVFSLGPETIFKGGFGLETEVEYDKSGSEREIGLHEEIIYGLRENLSLTGRFPFILEKKEDSAKSSGLSDISLRGKFRFFKKDYLGAQDKAALIGGIKFPTGDEDKKPPVGTGSFDYLAGLTAGHESLKWYYFGTLRYWFNNKDGIKEKGDLFLYDISFGLRPVLREYYEHDLVTLLEFSGEHRNRDKVDNLQDDDSGGDILYLGPTFLWSYRNWMIKGGIQLPIYQDLNGEQKKEDFRSILAIEVHF</sequence>
<accession>A0A1E3X7Y8</accession>
<proteinExistence type="predicted"/>
<evidence type="ECO:0000313" key="3">
    <source>
        <dbReference type="Proteomes" id="UP000094056"/>
    </source>
</evidence>
<evidence type="ECO:0000313" key="2">
    <source>
        <dbReference type="EMBL" id="ODS31746.1"/>
    </source>
</evidence>
<dbReference type="Proteomes" id="UP000094056">
    <property type="component" value="Unassembled WGS sequence"/>
</dbReference>
<keyword evidence="1" id="KW-0812">Transmembrane</keyword>
<keyword evidence="1" id="KW-0472">Membrane</keyword>
<organism evidence="2 3">
    <name type="scientific">Candidatus Scalindua rubra</name>
    <dbReference type="NCBI Taxonomy" id="1872076"/>
    <lineage>
        <taxon>Bacteria</taxon>
        <taxon>Pseudomonadati</taxon>
        <taxon>Planctomycetota</taxon>
        <taxon>Candidatus Brocadiia</taxon>
        <taxon>Candidatus Brocadiales</taxon>
        <taxon>Candidatus Scalinduaceae</taxon>
        <taxon>Candidatus Scalindua</taxon>
    </lineage>
</organism>